<keyword evidence="3" id="KW-1185">Reference proteome</keyword>
<feature type="region of interest" description="Disordered" evidence="1">
    <location>
        <begin position="156"/>
        <end position="211"/>
    </location>
</feature>
<proteinExistence type="predicted"/>
<dbReference type="AlphaFoldDB" id="A0AAE0BN22"/>
<organism evidence="2 3">
    <name type="scientific">Cymbomonas tetramitiformis</name>
    <dbReference type="NCBI Taxonomy" id="36881"/>
    <lineage>
        <taxon>Eukaryota</taxon>
        <taxon>Viridiplantae</taxon>
        <taxon>Chlorophyta</taxon>
        <taxon>Pyramimonadophyceae</taxon>
        <taxon>Pyramimonadales</taxon>
        <taxon>Pyramimonadaceae</taxon>
        <taxon>Cymbomonas</taxon>
    </lineage>
</organism>
<dbReference type="EMBL" id="LGRX02034055">
    <property type="protein sequence ID" value="KAK3238994.1"/>
    <property type="molecule type" value="Genomic_DNA"/>
</dbReference>
<protein>
    <submittedName>
        <fullName evidence="2">Uncharacterized protein</fullName>
    </submittedName>
</protein>
<evidence type="ECO:0000313" key="2">
    <source>
        <dbReference type="EMBL" id="KAK3238994.1"/>
    </source>
</evidence>
<gene>
    <name evidence="2" type="ORF">CYMTET_51047</name>
</gene>
<comment type="caution">
    <text evidence="2">The sequence shown here is derived from an EMBL/GenBank/DDBJ whole genome shotgun (WGS) entry which is preliminary data.</text>
</comment>
<dbReference type="Proteomes" id="UP001190700">
    <property type="component" value="Unassembled WGS sequence"/>
</dbReference>
<sequence>MDLDDPRRFRRQPSTQKISLNKARVAGALEASFGPGQAGCFGEGGNFQKVSGPLSVAPEPDELQDRHRALELSFVRGNDIELHGEDPANSHDDDTSQGRHREDFITRTDAEHKAGVNLPPHLATRDLVEDNFLTNDERVAEEAEEDALLSRFKKKGNALKKKTKASDQRPRQGHEVHPQELLQDYKECVKENSTTEHRGTTYRKKTDGQKQLEASNAVASFKQMYGLS</sequence>
<feature type="region of interest" description="Disordered" evidence="1">
    <location>
        <begin position="78"/>
        <end position="100"/>
    </location>
</feature>
<evidence type="ECO:0000313" key="3">
    <source>
        <dbReference type="Proteomes" id="UP001190700"/>
    </source>
</evidence>
<name>A0AAE0BN22_9CHLO</name>
<evidence type="ECO:0000256" key="1">
    <source>
        <dbReference type="SAM" id="MobiDB-lite"/>
    </source>
</evidence>
<reference evidence="2 3" key="1">
    <citation type="journal article" date="2015" name="Genome Biol. Evol.">
        <title>Comparative Genomics of a Bacterivorous Green Alga Reveals Evolutionary Causalities and Consequences of Phago-Mixotrophic Mode of Nutrition.</title>
        <authorList>
            <person name="Burns J.A."/>
            <person name="Paasch A."/>
            <person name="Narechania A."/>
            <person name="Kim E."/>
        </authorList>
    </citation>
    <scope>NUCLEOTIDE SEQUENCE [LARGE SCALE GENOMIC DNA]</scope>
    <source>
        <strain evidence="2 3">PLY_AMNH</strain>
    </source>
</reference>
<feature type="region of interest" description="Disordered" evidence="1">
    <location>
        <begin position="1"/>
        <end position="21"/>
    </location>
</feature>
<accession>A0AAE0BN22</accession>
<feature type="compositionally biased region" description="Basic and acidic residues" evidence="1">
    <location>
        <begin position="164"/>
        <end position="210"/>
    </location>
</feature>